<dbReference type="AlphaFoldDB" id="A0AAD7CYD2"/>
<comment type="caution">
    <text evidence="1">The sequence shown here is derived from an EMBL/GenBank/DDBJ whole genome shotgun (WGS) entry which is preliminary data.</text>
</comment>
<gene>
    <name evidence="1" type="ORF">B0H17DRAFT_1209464</name>
</gene>
<keyword evidence="2" id="KW-1185">Reference proteome</keyword>
<protein>
    <submittedName>
        <fullName evidence="1">Uncharacterized protein</fullName>
    </submittedName>
</protein>
<name>A0AAD7CYD2_MYCRO</name>
<evidence type="ECO:0000313" key="2">
    <source>
        <dbReference type="Proteomes" id="UP001221757"/>
    </source>
</evidence>
<sequence>MLQLALLRCTPEELRLMPDHPEAALNEHLESSKIQEGFLPYKDADGLVYYFGKKPTFSIPAVDLKVTVYPDLVGLGHVKRRLMVLVLPALTAYTKMQLEKQKKQQQQQQELEAANDA</sequence>
<dbReference type="EMBL" id="JARKIE010000183">
    <property type="protein sequence ID" value="KAJ7670237.1"/>
    <property type="molecule type" value="Genomic_DNA"/>
</dbReference>
<evidence type="ECO:0000313" key="1">
    <source>
        <dbReference type="EMBL" id="KAJ7670237.1"/>
    </source>
</evidence>
<accession>A0AAD7CYD2</accession>
<dbReference type="Proteomes" id="UP001221757">
    <property type="component" value="Unassembled WGS sequence"/>
</dbReference>
<reference evidence="1" key="1">
    <citation type="submission" date="2023-03" db="EMBL/GenBank/DDBJ databases">
        <title>Massive genome expansion in bonnet fungi (Mycena s.s.) driven by repeated elements and novel gene families across ecological guilds.</title>
        <authorList>
            <consortium name="Lawrence Berkeley National Laboratory"/>
            <person name="Harder C.B."/>
            <person name="Miyauchi S."/>
            <person name="Viragh M."/>
            <person name="Kuo A."/>
            <person name="Thoen E."/>
            <person name="Andreopoulos B."/>
            <person name="Lu D."/>
            <person name="Skrede I."/>
            <person name="Drula E."/>
            <person name="Henrissat B."/>
            <person name="Morin E."/>
            <person name="Kohler A."/>
            <person name="Barry K."/>
            <person name="LaButti K."/>
            <person name="Morin E."/>
            <person name="Salamov A."/>
            <person name="Lipzen A."/>
            <person name="Mereny Z."/>
            <person name="Hegedus B."/>
            <person name="Baldrian P."/>
            <person name="Stursova M."/>
            <person name="Weitz H."/>
            <person name="Taylor A."/>
            <person name="Grigoriev I.V."/>
            <person name="Nagy L.G."/>
            <person name="Martin F."/>
            <person name="Kauserud H."/>
        </authorList>
    </citation>
    <scope>NUCLEOTIDE SEQUENCE</scope>
    <source>
        <strain evidence="1">CBHHK067</strain>
    </source>
</reference>
<organism evidence="1 2">
    <name type="scientific">Mycena rosella</name>
    <name type="common">Pink bonnet</name>
    <name type="synonym">Agaricus rosellus</name>
    <dbReference type="NCBI Taxonomy" id="1033263"/>
    <lineage>
        <taxon>Eukaryota</taxon>
        <taxon>Fungi</taxon>
        <taxon>Dikarya</taxon>
        <taxon>Basidiomycota</taxon>
        <taxon>Agaricomycotina</taxon>
        <taxon>Agaricomycetes</taxon>
        <taxon>Agaricomycetidae</taxon>
        <taxon>Agaricales</taxon>
        <taxon>Marasmiineae</taxon>
        <taxon>Mycenaceae</taxon>
        <taxon>Mycena</taxon>
    </lineage>
</organism>
<proteinExistence type="predicted"/>